<gene>
    <name evidence="12" type="ORF">JTE90_021890</name>
</gene>
<evidence type="ECO:0000256" key="8">
    <source>
        <dbReference type="ARBA" id="ARBA00023242"/>
    </source>
</evidence>
<evidence type="ECO:0000259" key="11">
    <source>
        <dbReference type="PROSITE" id="PS51805"/>
    </source>
</evidence>
<sequence length="670" mass="75273">MGFTIDRWKESSLFSTIKGVRNCTKRAMAPKGKGAVGIENPLACVFCKTEEDDELKYGKFVHVEQLSVHHNCMFFSSGLQQRSSSSSGLIGFNIEDIKKEVNRGNKLRCTYCKQYGATVGCCIGTCRKTFHLHCGMNNGTLNQYFGTFNSYCEVHKPVQTYVKTPRAAFHCHICYSSLSKRPIEDCLYVPCCKNNWYHKDCIQKYATSAGQYFFNCPMCKNSSEFTKVTQTYGIHIPERDASWELEENAFQELYHRPECGASPCHCHDGKNYEGDGEWELLFCKLCGSKATHRFCEKISENVEYWHCNECKVMEDQISKQVVLPKVSSQESSQNKPLNIQSQASFLSSKEPSFNNINLSSHASSILSVSSLDRALKCVVAVMPVKIVKDDNGLIRPLLRPNQEFVNVKPMAKNKATKHSKYASTQNKKFKIASVEINKLQPEKISNCIVFGSHDTGPLKKTMKVLTFIFATTLVSGGSCTVLAATGYVASTSRVRNLLITTGLANVIKSSSDSLYAASGFRYHGDQGTEIRKAVMKDYNIVETSDSDSKVDNNFRKKISVTRDNVNEERDYSERLFGVLNKMDKNTCIAKLLCEIGADPLSFGAIGLKIKHYVTSVPPVTWNSETFPYISAFQSGLSGGKNVCKRDYNTCSYDLNRVMDFLWFFINPVRL</sequence>
<organism evidence="12 13">
    <name type="scientific">Oedothorax gibbosus</name>
    <dbReference type="NCBI Taxonomy" id="931172"/>
    <lineage>
        <taxon>Eukaryota</taxon>
        <taxon>Metazoa</taxon>
        <taxon>Ecdysozoa</taxon>
        <taxon>Arthropoda</taxon>
        <taxon>Chelicerata</taxon>
        <taxon>Arachnida</taxon>
        <taxon>Araneae</taxon>
        <taxon>Araneomorphae</taxon>
        <taxon>Entelegynae</taxon>
        <taxon>Araneoidea</taxon>
        <taxon>Linyphiidae</taxon>
        <taxon>Erigoninae</taxon>
        <taxon>Oedothorax</taxon>
    </lineage>
</organism>
<dbReference type="GO" id="GO:0005634">
    <property type="term" value="C:nucleus"/>
    <property type="evidence" value="ECO:0007669"/>
    <property type="project" value="TreeGrafter"/>
</dbReference>
<dbReference type="InterPro" id="IPR059102">
    <property type="entry name" value="PHD_PHF7/G2E3-like"/>
</dbReference>
<evidence type="ECO:0000256" key="7">
    <source>
        <dbReference type="ARBA" id="ARBA00022833"/>
    </source>
</evidence>
<evidence type="ECO:0000256" key="9">
    <source>
        <dbReference type="PROSITE-ProRule" id="PRU00175"/>
    </source>
</evidence>
<evidence type="ECO:0000256" key="4">
    <source>
        <dbReference type="ARBA" id="ARBA00022723"/>
    </source>
</evidence>
<evidence type="ECO:0000259" key="10">
    <source>
        <dbReference type="PROSITE" id="PS50089"/>
    </source>
</evidence>
<dbReference type="Proteomes" id="UP000827092">
    <property type="component" value="Unassembled WGS sequence"/>
</dbReference>
<evidence type="ECO:0000256" key="2">
    <source>
        <dbReference type="ARBA" id="ARBA00004906"/>
    </source>
</evidence>
<reference evidence="12 13" key="1">
    <citation type="journal article" date="2022" name="Nat. Ecol. Evol.">
        <title>A masculinizing supergene underlies an exaggerated male reproductive morph in a spider.</title>
        <authorList>
            <person name="Hendrickx F."/>
            <person name="De Corte Z."/>
            <person name="Sonet G."/>
            <person name="Van Belleghem S.M."/>
            <person name="Kostlbacher S."/>
            <person name="Vangestel C."/>
        </authorList>
    </citation>
    <scope>NUCLEOTIDE SEQUENCE [LARGE SCALE GENOMIC DNA]</scope>
    <source>
        <strain evidence="12">W744_W776</strain>
    </source>
</reference>
<evidence type="ECO:0000313" key="13">
    <source>
        <dbReference type="Proteomes" id="UP000827092"/>
    </source>
</evidence>
<keyword evidence="4" id="KW-0479">Metal-binding</keyword>
<keyword evidence="13" id="KW-1185">Reference proteome</keyword>
<keyword evidence="5 9" id="KW-0863">Zinc-finger</keyword>
<dbReference type="SMART" id="SM00249">
    <property type="entry name" value="PHD"/>
    <property type="match status" value="2"/>
</dbReference>
<dbReference type="PANTHER" id="PTHR12420">
    <property type="entry name" value="PHD FINGER PROTEIN"/>
    <property type="match status" value="1"/>
</dbReference>
<accession>A0AAV6V092</accession>
<dbReference type="Gene3D" id="3.30.40.10">
    <property type="entry name" value="Zinc/RING finger domain, C3HC4 (zinc finger)"/>
    <property type="match status" value="2"/>
</dbReference>
<dbReference type="AlphaFoldDB" id="A0AAV6V092"/>
<proteinExistence type="predicted"/>
<dbReference type="GO" id="GO:0008270">
    <property type="term" value="F:zinc ion binding"/>
    <property type="evidence" value="ECO:0007669"/>
    <property type="project" value="UniProtKB-KW"/>
</dbReference>
<feature type="domain" description="PHD-type" evidence="11">
    <location>
        <begin position="41"/>
        <end position="156"/>
    </location>
</feature>
<dbReference type="InterPro" id="IPR013083">
    <property type="entry name" value="Znf_RING/FYVE/PHD"/>
</dbReference>
<evidence type="ECO:0000256" key="6">
    <source>
        <dbReference type="ARBA" id="ARBA00022786"/>
    </source>
</evidence>
<keyword evidence="3" id="KW-0808">Transferase</keyword>
<comment type="pathway">
    <text evidence="2">Protein modification; protein ubiquitination.</text>
</comment>
<dbReference type="InterPro" id="IPR011011">
    <property type="entry name" value="Znf_FYVE_PHD"/>
</dbReference>
<dbReference type="SUPFAM" id="SSF57903">
    <property type="entry name" value="FYVE/PHD zinc finger"/>
    <property type="match status" value="1"/>
</dbReference>
<dbReference type="InterPro" id="IPR051188">
    <property type="entry name" value="PHD-type_Zinc_Finger"/>
</dbReference>
<comment type="caution">
    <text evidence="12">The sequence shown here is derived from an EMBL/GenBank/DDBJ whole genome shotgun (WGS) entry which is preliminary data.</text>
</comment>
<dbReference type="EMBL" id="JAFNEN010000217">
    <property type="protein sequence ID" value="KAG8189388.1"/>
    <property type="molecule type" value="Genomic_DNA"/>
</dbReference>
<dbReference type="InterPro" id="IPR001965">
    <property type="entry name" value="Znf_PHD"/>
</dbReference>
<evidence type="ECO:0000313" key="12">
    <source>
        <dbReference type="EMBL" id="KAG8189388.1"/>
    </source>
</evidence>
<evidence type="ECO:0000256" key="1">
    <source>
        <dbReference type="ARBA" id="ARBA00004123"/>
    </source>
</evidence>
<dbReference type="PANTHER" id="PTHR12420:SF42">
    <property type="entry name" value="G2_M PHASE-SPECIFIC E3 UBIQUITIN-PROTEIN LIGASE"/>
    <property type="match status" value="1"/>
</dbReference>
<dbReference type="InterPro" id="IPR042013">
    <property type="entry name" value="PHF7/G2E3_ePHD"/>
</dbReference>
<evidence type="ECO:0008006" key="14">
    <source>
        <dbReference type="Google" id="ProtNLM"/>
    </source>
</evidence>
<comment type="subcellular location">
    <subcellularLocation>
        <location evidence="1">Nucleus</location>
    </subcellularLocation>
</comment>
<dbReference type="PROSITE" id="PS51805">
    <property type="entry name" value="EPHD"/>
    <property type="match status" value="1"/>
</dbReference>
<keyword evidence="7" id="KW-0862">Zinc</keyword>
<feature type="domain" description="RING-type" evidence="10">
    <location>
        <begin position="171"/>
        <end position="220"/>
    </location>
</feature>
<evidence type="ECO:0000256" key="5">
    <source>
        <dbReference type="ARBA" id="ARBA00022771"/>
    </source>
</evidence>
<dbReference type="Pfam" id="PF13771">
    <property type="entry name" value="zf-HC5HC2H"/>
    <property type="match status" value="1"/>
</dbReference>
<dbReference type="Pfam" id="PF26054">
    <property type="entry name" value="PHD_G2E3"/>
    <property type="match status" value="1"/>
</dbReference>
<dbReference type="InterPro" id="IPR001841">
    <property type="entry name" value="Znf_RING"/>
</dbReference>
<evidence type="ECO:0000256" key="3">
    <source>
        <dbReference type="ARBA" id="ARBA00022679"/>
    </source>
</evidence>
<name>A0AAV6V092_9ARAC</name>
<dbReference type="PROSITE" id="PS50089">
    <property type="entry name" value="ZF_RING_2"/>
    <property type="match status" value="1"/>
</dbReference>
<keyword evidence="8" id="KW-0539">Nucleus</keyword>
<keyword evidence="6" id="KW-0833">Ubl conjugation pathway</keyword>
<dbReference type="InterPro" id="IPR034732">
    <property type="entry name" value="EPHD"/>
</dbReference>
<protein>
    <recommendedName>
        <fullName evidence="14">PHD-type domain-containing protein</fullName>
    </recommendedName>
</protein>
<dbReference type="CDD" id="cd15669">
    <property type="entry name" value="ePHD_PHF7_G2E3_like"/>
    <property type="match status" value="1"/>
</dbReference>